<dbReference type="PANTHER" id="PTHR35174">
    <property type="entry name" value="BLL7171 PROTEIN-RELATED"/>
    <property type="match status" value="1"/>
</dbReference>
<feature type="domain" description="YCII-related" evidence="2">
    <location>
        <begin position="1"/>
        <end position="111"/>
    </location>
</feature>
<comment type="similarity">
    <text evidence="1">Belongs to the YciI family.</text>
</comment>
<dbReference type="AlphaFoldDB" id="A0A211ZQG3"/>
<dbReference type="PANTHER" id="PTHR35174:SF3">
    <property type="entry name" value="BLL7171 PROTEIN"/>
    <property type="match status" value="1"/>
</dbReference>
<evidence type="ECO:0000259" key="2">
    <source>
        <dbReference type="Pfam" id="PF03795"/>
    </source>
</evidence>
<organism evidence="3 4">
    <name type="scientific">Inquilinus limosus</name>
    <dbReference type="NCBI Taxonomy" id="171674"/>
    <lineage>
        <taxon>Bacteria</taxon>
        <taxon>Pseudomonadati</taxon>
        <taxon>Pseudomonadota</taxon>
        <taxon>Alphaproteobacteria</taxon>
        <taxon>Rhodospirillales</taxon>
        <taxon>Rhodospirillaceae</taxon>
        <taxon>Inquilinus</taxon>
    </lineage>
</organism>
<evidence type="ECO:0000313" key="4">
    <source>
        <dbReference type="Proteomes" id="UP000196655"/>
    </source>
</evidence>
<dbReference type="Pfam" id="PF03795">
    <property type="entry name" value="YCII"/>
    <property type="match status" value="1"/>
</dbReference>
<dbReference type="SUPFAM" id="SSF54909">
    <property type="entry name" value="Dimeric alpha+beta barrel"/>
    <property type="match status" value="1"/>
</dbReference>
<dbReference type="Gene3D" id="3.30.70.1060">
    <property type="entry name" value="Dimeric alpha+beta barrel"/>
    <property type="match status" value="1"/>
</dbReference>
<dbReference type="InterPro" id="IPR011008">
    <property type="entry name" value="Dimeric_a/b-barrel"/>
</dbReference>
<sequence>MRYLLIVHVDRDLTGRLSPEEGRDLVRRCMAEDDELRRSGHLVACGPVAEPETARIVRRRGDATSVTDGPYAETKEHLGGFVLIEARDMEEAVAIAARSPMAAMGAIEVREQPPLGG</sequence>
<reference evidence="4" key="1">
    <citation type="submission" date="2017-05" db="EMBL/GenBank/DDBJ databases">
        <authorList>
            <person name="Macchi M."/>
            <person name="Festa S."/>
            <person name="Coppotelli B.M."/>
            <person name="Morelli I.S."/>
        </authorList>
    </citation>
    <scope>NUCLEOTIDE SEQUENCE [LARGE SCALE GENOMIC DNA]</scope>
    <source>
        <strain evidence="4">I</strain>
    </source>
</reference>
<evidence type="ECO:0000256" key="1">
    <source>
        <dbReference type="ARBA" id="ARBA00007689"/>
    </source>
</evidence>
<proteinExistence type="inferred from homology"/>
<protein>
    <recommendedName>
        <fullName evidence="2">YCII-related domain-containing protein</fullName>
    </recommendedName>
</protein>
<gene>
    <name evidence="3" type="ORF">BWR60_08780</name>
</gene>
<dbReference type="EMBL" id="NHON01000012">
    <property type="protein sequence ID" value="OWJ67490.1"/>
    <property type="molecule type" value="Genomic_DNA"/>
</dbReference>
<dbReference type="Proteomes" id="UP000196655">
    <property type="component" value="Unassembled WGS sequence"/>
</dbReference>
<evidence type="ECO:0000313" key="3">
    <source>
        <dbReference type="EMBL" id="OWJ67490.1"/>
    </source>
</evidence>
<name>A0A211ZQG3_9PROT</name>
<comment type="caution">
    <text evidence="3">The sequence shown here is derived from an EMBL/GenBank/DDBJ whole genome shotgun (WGS) entry which is preliminary data.</text>
</comment>
<accession>A0A211ZQG3</accession>
<dbReference type="InterPro" id="IPR005545">
    <property type="entry name" value="YCII"/>
</dbReference>
<keyword evidence="4" id="KW-1185">Reference proteome</keyword>
<dbReference type="OrthoDB" id="9807535at2"/>
<dbReference type="STRING" id="1122125.GCA_000423185_01437"/>